<reference evidence="3 4" key="2">
    <citation type="submission" date="2021-10" db="EMBL/GenBank/DDBJ databases">
        <authorList>
            <person name="Piombo E."/>
        </authorList>
    </citation>
    <scope>NUCLEOTIDE SEQUENCE [LARGE SCALE GENOMIC DNA]</scope>
</reference>
<dbReference type="Pfam" id="PF00188">
    <property type="entry name" value="CAP"/>
    <property type="match status" value="1"/>
</dbReference>
<dbReference type="SUPFAM" id="SSF55797">
    <property type="entry name" value="PR-1-like"/>
    <property type="match status" value="1"/>
</dbReference>
<reference evidence="4" key="1">
    <citation type="submission" date="2019-06" db="EMBL/GenBank/DDBJ databases">
        <authorList>
            <person name="Broberg M."/>
        </authorList>
    </citation>
    <scope>NUCLEOTIDE SEQUENCE [LARGE SCALE GENOMIC DNA]</scope>
</reference>
<dbReference type="SMART" id="SM00198">
    <property type="entry name" value="SCP"/>
    <property type="match status" value="1"/>
</dbReference>
<dbReference type="PROSITE" id="PS01009">
    <property type="entry name" value="CRISP_1"/>
    <property type="match status" value="1"/>
</dbReference>
<proteinExistence type="predicted"/>
<dbReference type="PRINTS" id="PR00837">
    <property type="entry name" value="V5TPXLIKE"/>
</dbReference>
<dbReference type="GO" id="GO:0005576">
    <property type="term" value="C:extracellular region"/>
    <property type="evidence" value="ECO:0007669"/>
    <property type="project" value="InterPro"/>
</dbReference>
<dbReference type="InterPro" id="IPR018244">
    <property type="entry name" value="Allrgn_V5/Tpx1_CS"/>
</dbReference>
<protein>
    <recommendedName>
        <fullName evidence="2">SCP domain-containing protein</fullName>
    </recommendedName>
</protein>
<feature type="domain" description="SCP" evidence="2">
    <location>
        <begin position="150"/>
        <end position="301"/>
    </location>
</feature>
<feature type="region of interest" description="Disordered" evidence="1">
    <location>
        <begin position="94"/>
        <end position="147"/>
    </location>
</feature>
<sequence length="322" mass="33788">MKASLFLAATGAAISMAQPLSKRAIITELVIETAMVTETVTVSCLAGQSVKPTTVDQPAPTTIIIKPSSSSTSVVPVIPPTTSVVVPVITTTSSSIVAPPPTTTSVSSAPPPAPTTTSTSTSAPAPTTTSTSVAQPTTSTSSSVPATPTGYEDTMLYHHNIHRANHSVSAMEWDATLAQYAHNSASKCVWEHDMNQGDGGYGQNLASWGSTGDIDDLQISTGAAAVTEQWYNGEEPLYSSFYGLADPPMADFHLWGHFTQLVWKDSNRVGCATVKCGAGTVLAYQGWYTICNYGSPGNYAGEYGKNVMSPLKQDTIKVTIDE</sequence>
<dbReference type="CDD" id="cd05380">
    <property type="entry name" value="CAP_euk"/>
    <property type="match status" value="1"/>
</dbReference>
<dbReference type="Proteomes" id="UP000754883">
    <property type="component" value="Unassembled WGS sequence"/>
</dbReference>
<dbReference type="Gene3D" id="3.40.33.10">
    <property type="entry name" value="CAP"/>
    <property type="match status" value="1"/>
</dbReference>
<comment type="caution">
    <text evidence="3">The sequence shown here is derived from an EMBL/GenBank/DDBJ whole genome shotgun (WGS) entry which is preliminary data.</text>
</comment>
<feature type="compositionally biased region" description="Low complexity" evidence="1">
    <location>
        <begin position="115"/>
        <end position="147"/>
    </location>
</feature>
<keyword evidence="4" id="KW-1185">Reference proteome</keyword>
<accession>A0A9N9UT57</accession>
<dbReference type="OrthoDB" id="337038at2759"/>
<dbReference type="InterPro" id="IPR014044">
    <property type="entry name" value="CAP_dom"/>
</dbReference>
<evidence type="ECO:0000313" key="4">
    <source>
        <dbReference type="Proteomes" id="UP000754883"/>
    </source>
</evidence>
<evidence type="ECO:0000259" key="2">
    <source>
        <dbReference type="SMART" id="SM00198"/>
    </source>
</evidence>
<dbReference type="EMBL" id="CABFNO020001536">
    <property type="protein sequence ID" value="CAG9996072.1"/>
    <property type="molecule type" value="Genomic_DNA"/>
</dbReference>
<name>A0A9N9UT57_9HYPO</name>
<dbReference type="PANTHER" id="PTHR10334">
    <property type="entry name" value="CYSTEINE-RICH SECRETORY PROTEIN-RELATED"/>
    <property type="match status" value="1"/>
</dbReference>
<evidence type="ECO:0000256" key="1">
    <source>
        <dbReference type="SAM" id="MobiDB-lite"/>
    </source>
</evidence>
<feature type="compositionally biased region" description="Low complexity" evidence="1">
    <location>
        <begin position="94"/>
        <end position="108"/>
    </location>
</feature>
<dbReference type="InterPro" id="IPR001283">
    <property type="entry name" value="CRISP-related"/>
</dbReference>
<organism evidence="3 4">
    <name type="scientific">Clonostachys byssicola</name>
    <dbReference type="NCBI Taxonomy" id="160290"/>
    <lineage>
        <taxon>Eukaryota</taxon>
        <taxon>Fungi</taxon>
        <taxon>Dikarya</taxon>
        <taxon>Ascomycota</taxon>
        <taxon>Pezizomycotina</taxon>
        <taxon>Sordariomycetes</taxon>
        <taxon>Hypocreomycetidae</taxon>
        <taxon>Hypocreales</taxon>
        <taxon>Bionectriaceae</taxon>
        <taxon>Clonostachys</taxon>
    </lineage>
</organism>
<dbReference type="InterPro" id="IPR035940">
    <property type="entry name" value="CAP_sf"/>
</dbReference>
<dbReference type="FunFam" id="3.40.33.10:FF:000018">
    <property type="entry name" value="SCP-like extracellular protein, putative"/>
    <property type="match status" value="1"/>
</dbReference>
<dbReference type="AlphaFoldDB" id="A0A9N9UT57"/>
<evidence type="ECO:0000313" key="3">
    <source>
        <dbReference type="EMBL" id="CAG9996072.1"/>
    </source>
</evidence>
<gene>
    <name evidence="3" type="ORF">CBYS24578_00004149</name>
</gene>